<name>A0A7H1N261_9PROT</name>
<feature type="transmembrane region" description="Helical" evidence="6">
    <location>
        <begin position="49"/>
        <end position="73"/>
    </location>
</feature>
<feature type="transmembrane region" description="Helical" evidence="6">
    <location>
        <begin position="215"/>
        <end position="233"/>
    </location>
</feature>
<proteinExistence type="inferred from homology"/>
<evidence type="ECO:0000256" key="3">
    <source>
        <dbReference type="ARBA" id="ARBA00022692"/>
    </source>
</evidence>
<evidence type="ECO:0000256" key="5">
    <source>
        <dbReference type="ARBA" id="ARBA00023136"/>
    </source>
</evidence>
<dbReference type="Proteomes" id="UP000516369">
    <property type="component" value="Chromosome"/>
</dbReference>
<comment type="subcellular location">
    <subcellularLocation>
        <location evidence="1">Membrane</location>
        <topology evidence="1">Multi-pass membrane protein</topology>
    </subcellularLocation>
</comment>
<evidence type="ECO:0000313" key="8">
    <source>
        <dbReference type="Proteomes" id="UP000516369"/>
    </source>
</evidence>
<dbReference type="KEGG" id="dvn:HQ394_11330"/>
<sequence>MIELLQDPQAWASLLTLTALEIVLGIDNVIFLSIITAKLPAAQQPLARRVGLGLAAIMRIGLLLSITWIIGLTEPLTTIWGYVLSWRDVVLIGGGLFLLVKGTTEIHQMTEALEENAVGGSGGKSSFAMVIVQIVLLDIVFSLDSVITAVGMAQHLPVMIAAVLISVGIMLLAAKSIGDFIHRHPTVKMLALSFLLLVGVALVADGLHFHIPRGYLYFAIAFSIGVEILNLLAAKARRRKSPAAH</sequence>
<feature type="transmembrane region" description="Helical" evidence="6">
    <location>
        <begin position="189"/>
        <end position="209"/>
    </location>
</feature>
<organism evidence="7 8">
    <name type="scientific">Defluviicoccus vanus</name>
    <dbReference type="NCBI Taxonomy" id="111831"/>
    <lineage>
        <taxon>Bacteria</taxon>
        <taxon>Pseudomonadati</taxon>
        <taxon>Pseudomonadota</taxon>
        <taxon>Alphaproteobacteria</taxon>
        <taxon>Rhodospirillales</taxon>
        <taxon>Rhodospirillaceae</taxon>
        <taxon>Defluviicoccus</taxon>
    </lineage>
</organism>
<dbReference type="Pfam" id="PF03741">
    <property type="entry name" value="TerC"/>
    <property type="match status" value="1"/>
</dbReference>
<dbReference type="PANTHER" id="PTHR30238:SF4">
    <property type="entry name" value="SLL1022 PROTEIN"/>
    <property type="match status" value="1"/>
</dbReference>
<evidence type="ECO:0000256" key="1">
    <source>
        <dbReference type="ARBA" id="ARBA00004141"/>
    </source>
</evidence>
<comment type="similarity">
    <text evidence="2">Belongs to the TerC family.</text>
</comment>
<dbReference type="AlphaFoldDB" id="A0A7H1N261"/>
<evidence type="ECO:0000256" key="2">
    <source>
        <dbReference type="ARBA" id="ARBA00007511"/>
    </source>
</evidence>
<keyword evidence="5 6" id="KW-0472">Membrane</keyword>
<dbReference type="RefSeq" id="WP_190260312.1">
    <property type="nucleotide sequence ID" value="NZ_CP053923.1"/>
</dbReference>
<feature type="transmembrane region" description="Helical" evidence="6">
    <location>
        <begin position="156"/>
        <end position="177"/>
    </location>
</feature>
<accession>A0A7H1N261</accession>
<evidence type="ECO:0000313" key="7">
    <source>
        <dbReference type="EMBL" id="QNT69797.1"/>
    </source>
</evidence>
<keyword evidence="3 6" id="KW-0812">Transmembrane</keyword>
<dbReference type="EMBL" id="CP053923">
    <property type="protein sequence ID" value="QNT69797.1"/>
    <property type="molecule type" value="Genomic_DNA"/>
</dbReference>
<dbReference type="GO" id="GO:0016020">
    <property type="term" value="C:membrane"/>
    <property type="evidence" value="ECO:0007669"/>
    <property type="project" value="UniProtKB-SubCell"/>
</dbReference>
<evidence type="ECO:0000256" key="4">
    <source>
        <dbReference type="ARBA" id="ARBA00022989"/>
    </source>
</evidence>
<gene>
    <name evidence="7" type="ORF">HQ394_11330</name>
</gene>
<keyword evidence="4 6" id="KW-1133">Transmembrane helix</keyword>
<dbReference type="PANTHER" id="PTHR30238">
    <property type="entry name" value="MEMBRANE BOUND PREDICTED REDOX MODULATOR"/>
    <property type="match status" value="1"/>
</dbReference>
<keyword evidence="8" id="KW-1185">Reference proteome</keyword>
<reference evidence="7 8" key="1">
    <citation type="submission" date="2020-05" db="EMBL/GenBank/DDBJ databases">
        <title>Complete closed genome sequence of Defluviicoccus vanus.</title>
        <authorList>
            <person name="Bessarab I."/>
            <person name="Arumugam K."/>
            <person name="Maszenan A.M."/>
            <person name="Seviour R.J."/>
            <person name="Williams R.B."/>
        </authorList>
    </citation>
    <scope>NUCLEOTIDE SEQUENCE [LARGE SCALE GENOMIC DNA]</scope>
    <source>
        <strain evidence="7 8">Ben 114</strain>
    </source>
</reference>
<feature type="transmembrane region" description="Helical" evidence="6">
    <location>
        <begin position="12"/>
        <end position="37"/>
    </location>
</feature>
<feature type="transmembrane region" description="Helical" evidence="6">
    <location>
        <begin position="79"/>
        <end position="100"/>
    </location>
</feature>
<protein>
    <submittedName>
        <fullName evidence="7">TerC family protein</fullName>
    </submittedName>
</protein>
<feature type="transmembrane region" description="Helical" evidence="6">
    <location>
        <begin position="127"/>
        <end position="150"/>
    </location>
</feature>
<dbReference type="InterPro" id="IPR005496">
    <property type="entry name" value="Integral_membrane_TerC"/>
</dbReference>
<evidence type="ECO:0000256" key="6">
    <source>
        <dbReference type="SAM" id="Phobius"/>
    </source>
</evidence>